<dbReference type="Proteomes" id="UP001457282">
    <property type="component" value="Unassembled WGS sequence"/>
</dbReference>
<dbReference type="InterPro" id="IPR026960">
    <property type="entry name" value="RVT-Znf"/>
</dbReference>
<evidence type="ECO:0000259" key="1">
    <source>
        <dbReference type="PROSITE" id="PS50878"/>
    </source>
</evidence>
<dbReference type="Pfam" id="PF13456">
    <property type="entry name" value="RVT_3"/>
    <property type="match status" value="1"/>
</dbReference>
<proteinExistence type="predicted"/>
<dbReference type="InterPro" id="IPR043502">
    <property type="entry name" value="DNA/RNA_pol_sf"/>
</dbReference>
<feature type="domain" description="Reverse transcriptase" evidence="1">
    <location>
        <begin position="156"/>
        <end position="438"/>
    </location>
</feature>
<comment type="caution">
    <text evidence="2">The sequence shown here is derived from an EMBL/GenBank/DDBJ whole genome shotgun (WGS) entry which is preliminary data.</text>
</comment>
<sequence length="1036" mass="116817">MELREEIDLLQRADPCVENLEQREIKGMQLDRLLEREEIMWCQRERVNWLRHGILDENNRWHVGADEVGVIFVRFYRKLFTSEGGLLHPGLFEAVQGHLSSNQVASLLMPYTRLEIEGALKEMGPTKDLGPDGMPALFYQQFWSIVSNDVVGTCLGVLNGHNSVAEFNQTLVALIPKVPEAKKVTEYRPISLCNVLYKLISKVLANHLKKVLHGIVSEFQSAFVPNRMIHDNVTAAFETIHCLKRRGRKSRQKVAVKLDMAKAYDRVEWSFLRKMMEMLRFPERFITLIMDCVQTVQYSILVQGAPFGKITPSRGLRQGDPISPYLFLLVAEGFSSLLRSAEREKLIHGVSIARGAPSISHLFFADDSLLFCDATVSDCSNLKEVFRVYEEASGQKVNIDKSAVCFSPRTRSSVKVECGNVLSMAVVPCHERYLGLPTVTGKDKQSLFRGLSDRIWKRVNGWEGRLLSKAGKEDLIKAVAQSIPNYTMSVFQLPIGTCKEIDRCLARFWWSKSTGRGIHRRKWDKLCVPKCEGGMGFHEIVGFNQALLAKQGWRLLMNPDSLVGRMLKAKYFPRESFLSAGLGSSPSFLWRSFLWGRELLQSGLRWRIGNGLVTSVYMDPWVPGLDGFRVQPSGNIDLTLKVADLRTASGGWDEEKLQSLFTAHEVECILSIPVLHTHLDDSVFWHYNKHGRYSVKSGYWVVKNGRIRGSNTVQLGADVTQYWRHLWKLKIPPKMHHFLWRCSMGFIPCKEALLRKRITADSECFRCSNGQESPLHATWSCVAASAVLEKASFYSKLAPNQYMNFTQFFGDAMKKLTVEEVKLLVIILWGNWRERNEIFHGGMGTDHTILFNRAMVSWSSLLEVQKSLGKCAQSNMLGVHNNSGRQVWNPPSLCSIKINCDGAVIRLGDLVGVGVIAHNDLGEMVVAAGYKVGLRLSSFAAELYAIKLALDLAVERRMSSVVIETDCLDAVQVINSGEEFLAAEGVAVNQIRGLMHLLQIPKIMYVPRGANMAAHEIAQFVARSGGRFQWFEIGPP</sequence>
<protein>
    <recommendedName>
        <fullName evidence="1">Reverse transcriptase domain-containing protein</fullName>
    </recommendedName>
</protein>
<dbReference type="GO" id="GO:0004523">
    <property type="term" value="F:RNA-DNA hybrid ribonuclease activity"/>
    <property type="evidence" value="ECO:0007669"/>
    <property type="project" value="InterPro"/>
</dbReference>
<dbReference type="InterPro" id="IPR000477">
    <property type="entry name" value="RT_dom"/>
</dbReference>
<dbReference type="EMBL" id="JBEDUW010000231">
    <property type="protein sequence ID" value="KAK9903197.1"/>
    <property type="molecule type" value="Genomic_DNA"/>
</dbReference>
<dbReference type="SUPFAM" id="SSF56672">
    <property type="entry name" value="DNA/RNA polymerases"/>
    <property type="match status" value="1"/>
</dbReference>
<keyword evidence="3" id="KW-1185">Reference proteome</keyword>
<name>A0AAW1VNR6_RUBAR</name>
<gene>
    <name evidence="2" type="ORF">M0R45_001162</name>
</gene>
<dbReference type="Pfam" id="PF13966">
    <property type="entry name" value="zf-RVT"/>
    <property type="match status" value="1"/>
</dbReference>
<dbReference type="Pfam" id="PF00078">
    <property type="entry name" value="RVT_1"/>
    <property type="match status" value="1"/>
</dbReference>
<reference evidence="2 3" key="1">
    <citation type="journal article" date="2023" name="G3 (Bethesda)">
        <title>A chromosome-length genome assembly and annotation of blackberry (Rubus argutus, cv. 'Hillquist').</title>
        <authorList>
            <person name="Bruna T."/>
            <person name="Aryal R."/>
            <person name="Dudchenko O."/>
            <person name="Sargent D.J."/>
            <person name="Mead D."/>
            <person name="Buti M."/>
            <person name="Cavallini A."/>
            <person name="Hytonen T."/>
            <person name="Andres J."/>
            <person name="Pham M."/>
            <person name="Weisz D."/>
            <person name="Mascagni F."/>
            <person name="Usai G."/>
            <person name="Natali L."/>
            <person name="Bassil N."/>
            <person name="Fernandez G.E."/>
            <person name="Lomsadze A."/>
            <person name="Armour M."/>
            <person name="Olukolu B."/>
            <person name="Poorten T."/>
            <person name="Britton C."/>
            <person name="Davik J."/>
            <person name="Ashrafi H."/>
            <person name="Aiden E.L."/>
            <person name="Borodovsky M."/>
            <person name="Worthington M."/>
        </authorList>
    </citation>
    <scope>NUCLEOTIDE SEQUENCE [LARGE SCALE GENOMIC DNA]</scope>
    <source>
        <strain evidence="2">PI 553951</strain>
    </source>
</reference>
<dbReference type="GO" id="GO:0003676">
    <property type="term" value="F:nucleic acid binding"/>
    <property type="evidence" value="ECO:0007669"/>
    <property type="project" value="InterPro"/>
</dbReference>
<dbReference type="Gene3D" id="3.30.420.10">
    <property type="entry name" value="Ribonuclease H-like superfamily/Ribonuclease H"/>
    <property type="match status" value="1"/>
</dbReference>
<dbReference type="CDD" id="cd01650">
    <property type="entry name" value="RT_nLTR_like"/>
    <property type="match status" value="1"/>
</dbReference>
<dbReference type="InterPro" id="IPR044730">
    <property type="entry name" value="RNase_H-like_dom_plant"/>
</dbReference>
<evidence type="ECO:0000313" key="2">
    <source>
        <dbReference type="EMBL" id="KAK9903197.1"/>
    </source>
</evidence>
<dbReference type="AlphaFoldDB" id="A0AAW1VNR6"/>
<dbReference type="SUPFAM" id="SSF53098">
    <property type="entry name" value="Ribonuclease H-like"/>
    <property type="match status" value="1"/>
</dbReference>
<dbReference type="PROSITE" id="PS50878">
    <property type="entry name" value="RT_POL"/>
    <property type="match status" value="1"/>
</dbReference>
<accession>A0AAW1VNR6</accession>
<evidence type="ECO:0000313" key="3">
    <source>
        <dbReference type="Proteomes" id="UP001457282"/>
    </source>
</evidence>
<dbReference type="InterPro" id="IPR012337">
    <property type="entry name" value="RNaseH-like_sf"/>
</dbReference>
<dbReference type="PANTHER" id="PTHR33116">
    <property type="entry name" value="REVERSE TRANSCRIPTASE ZINC-BINDING DOMAIN-CONTAINING PROTEIN-RELATED-RELATED"/>
    <property type="match status" value="1"/>
</dbReference>
<dbReference type="CDD" id="cd06222">
    <property type="entry name" value="RNase_H_like"/>
    <property type="match status" value="1"/>
</dbReference>
<dbReference type="InterPro" id="IPR036397">
    <property type="entry name" value="RNaseH_sf"/>
</dbReference>
<dbReference type="InterPro" id="IPR002156">
    <property type="entry name" value="RNaseH_domain"/>
</dbReference>
<dbReference type="PANTHER" id="PTHR33116:SF86">
    <property type="entry name" value="REVERSE TRANSCRIPTASE DOMAIN-CONTAINING PROTEIN"/>
    <property type="match status" value="1"/>
</dbReference>
<organism evidence="2 3">
    <name type="scientific">Rubus argutus</name>
    <name type="common">Southern blackberry</name>
    <dbReference type="NCBI Taxonomy" id="59490"/>
    <lineage>
        <taxon>Eukaryota</taxon>
        <taxon>Viridiplantae</taxon>
        <taxon>Streptophyta</taxon>
        <taxon>Embryophyta</taxon>
        <taxon>Tracheophyta</taxon>
        <taxon>Spermatophyta</taxon>
        <taxon>Magnoliopsida</taxon>
        <taxon>eudicotyledons</taxon>
        <taxon>Gunneridae</taxon>
        <taxon>Pentapetalae</taxon>
        <taxon>rosids</taxon>
        <taxon>fabids</taxon>
        <taxon>Rosales</taxon>
        <taxon>Rosaceae</taxon>
        <taxon>Rosoideae</taxon>
        <taxon>Rosoideae incertae sedis</taxon>
        <taxon>Rubus</taxon>
    </lineage>
</organism>